<dbReference type="PANTHER" id="PTHR43124">
    <property type="entry name" value="PURINE EFFLUX PUMP PBUE"/>
    <property type="match status" value="1"/>
</dbReference>
<feature type="region of interest" description="Disordered" evidence="6">
    <location>
        <begin position="390"/>
        <end position="430"/>
    </location>
</feature>
<accession>A0A3N1L3K2</accession>
<keyword evidence="10" id="KW-1185">Reference proteome</keyword>
<feature type="transmembrane region" description="Helical" evidence="7">
    <location>
        <begin position="97"/>
        <end position="119"/>
    </location>
</feature>
<feature type="transmembrane region" description="Helical" evidence="7">
    <location>
        <begin position="268"/>
        <end position="287"/>
    </location>
</feature>
<protein>
    <submittedName>
        <fullName evidence="9">DHA1 family inner membrane transport protein</fullName>
    </submittedName>
</protein>
<feature type="transmembrane region" description="Helical" evidence="7">
    <location>
        <begin position="293"/>
        <end position="313"/>
    </location>
</feature>
<feature type="transmembrane region" description="Helical" evidence="7">
    <location>
        <begin position="38"/>
        <end position="60"/>
    </location>
</feature>
<evidence type="ECO:0000313" key="9">
    <source>
        <dbReference type="EMBL" id="ROP83985.1"/>
    </source>
</evidence>
<evidence type="ECO:0000256" key="5">
    <source>
        <dbReference type="ARBA" id="ARBA00023136"/>
    </source>
</evidence>
<evidence type="ECO:0000256" key="2">
    <source>
        <dbReference type="ARBA" id="ARBA00022475"/>
    </source>
</evidence>
<dbReference type="InterPro" id="IPR050189">
    <property type="entry name" value="MFS_Efflux_Transporters"/>
</dbReference>
<dbReference type="Gene3D" id="1.20.1250.20">
    <property type="entry name" value="MFS general substrate transporter like domains"/>
    <property type="match status" value="1"/>
</dbReference>
<dbReference type="SUPFAM" id="SSF103473">
    <property type="entry name" value="MFS general substrate transporter"/>
    <property type="match status" value="1"/>
</dbReference>
<dbReference type="CDD" id="cd17324">
    <property type="entry name" value="MFS_NepI_like"/>
    <property type="match status" value="1"/>
</dbReference>
<feature type="transmembrane region" description="Helical" evidence="7">
    <location>
        <begin position="325"/>
        <end position="349"/>
    </location>
</feature>
<dbReference type="PANTHER" id="PTHR43124:SF8">
    <property type="entry name" value="INNER MEMBRANE TRANSPORT PROTEIN YDHP"/>
    <property type="match status" value="1"/>
</dbReference>
<evidence type="ECO:0000256" key="1">
    <source>
        <dbReference type="ARBA" id="ARBA00004651"/>
    </source>
</evidence>
<keyword evidence="3 7" id="KW-0812">Transmembrane</keyword>
<keyword evidence="5 7" id="KW-0472">Membrane</keyword>
<dbReference type="GO" id="GO:0005886">
    <property type="term" value="C:plasma membrane"/>
    <property type="evidence" value="ECO:0007669"/>
    <property type="project" value="UniProtKB-SubCell"/>
</dbReference>
<feature type="transmembrane region" description="Helical" evidence="7">
    <location>
        <begin position="158"/>
        <end position="180"/>
    </location>
</feature>
<dbReference type="PROSITE" id="PS50850">
    <property type="entry name" value="MFS"/>
    <property type="match status" value="1"/>
</dbReference>
<dbReference type="GO" id="GO:0022857">
    <property type="term" value="F:transmembrane transporter activity"/>
    <property type="evidence" value="ECO:0007669"/>
    <property type="project" value="InterPro"/>
</dbReference>
<dbReference type="Proteomes" id="UP000278222">
    <property type="component" value="Unassembled WGS sequence"/>
</dbReference>
<gene>
    <name evidence="9" type="ORF">EDC65_3330</name>
</gene>
<sequence>MKLNPAIMALAVGAFGIGVTEFSPMGMLPTIATDLEVSIPTAGLLVSAYAFGVLVGAPLLTMTTARVPRRTLLIAMMGIFTVGNLLAALSGGYGTLLFARVFTSLSHGAFFGVGSVVAARLVPADKRAGAVAAMFMGLTIANVAGVPLAAWAAEQFGWRAVFWAVTGLGLAAMTALRLALPDMAADAGADMRAELRVLGRRPVLSALLLTVIGSIAMFTVFTYFAPILQEETGASNAFVAGMLVVYGLGLTLGNWLGGRYADRSVDGTLIATLAGMTLLLGLFAVGMRWPLPAAVLIFLWGIASFALVPPLQMRVMQAAGDAPNLASAMNIGAFNLGNALGAAMGGAVIDAGLGYPAVAAAGAAMAATGLALVLALKRGARPYPGSIATDLTTAKTGSPGRRPNCSTDRRVTRATSTAAPQATCTSAAAP</sequence>
<evidence type="ECO:0000256" key="3">
    <source>
        <dbReference type="ARBA" id="ARBA00022692"/>
    </source>
</evidence>
<comment type="subcellular location">
    <subcellularLocation>
        <location evidence="1">Cell membrane</location>
        <topology evidence="1">Multi-pass membrane protein</topology>
    </subcellularLocation>
</comment>
<dbReference type="InterPro" id="IPR011701">
    <property type="entry name" value="MFS"/>
</dbReference>
<feature type="transmembrane region" description="Helical" evidence="7">
    <location>
        <begin position="237"/>
        <end position="256"/>
    </location>
</feature>
<evidence type="ECO:0000256" key="6">
    <source>
        <dbReference type="SAM" id="MobiDB-lite"/>
    </source>
</evidence>
<keyword evidence="2" id="KW-1003">Cell membrane</keyword>
<evidence type="ECO:0000256" key="4">
    <source>
        <dbReference type="ARBA" id="ARBA00022989"/>
    </source>
</evidence>
<keyword evidence="4 7" id="KW-1133">Transmembrane helix</keyword>
<organism evidence="9 10">
    <name type="scientific">Stella humosa</name>
    <dbReference type="NCBI Taxonomy" id="94"/>
    <lineage>
        <taxon>Bacteria</taxon>
        <taxon>Pseudomonadati</taxon>
        <taxon>Pseudomonadota</taxon>
        <taxon>Alphaproteobacteria</taxon>
        <taxon>Rhodospirillales</taxon>
        <taxon>Stellaceae</taxon>
        <taxon>Stella</taxon>
    </lineage>
</organism>
<feature type="transmembrane region" description="Helical" evidence="7">
    <location>
        <begin position="201"/>
        <end position="225"/>
    </location>
</feature>
<dbReference type="Pfam" id="PF07690">
    <property type="entry name" value="MFS_1"/>
    <property type="match status" value="1"/>
</dbReference>
<feature type="transmembrane region" description="Helical" evidence="7">
    <location>
        <begin position="131"/>
        <end position="152"/>
    </location>
</feature>
<feature type="transmembrane region" description="Helical" evidence="7">
    <location>
        <begin position="355"/>
        <end position="376"/>
    </location>
</feature>
<name>A0A3N1L3K2_9PROT</name>
<evidence type="ECO:0000313" key="10">
    <source>
        <dbReference type="Proteomes" id="UP000278222"/>
    </source>
</evidence>
<evidence type="ECO:0000256" key="7">
    <source>
        <dbReference type="SAM" id="Phobius"/>
    </source>
</evidence>
<feature type="compositionally biased region" description="Low complexity" evidence="6">
    <location>
        <begin position="414"/>
        <end position="430"/>
    </location>
</feature>
<evidence type="ECO:0000259" key="8">
    <source>
        <dbReference type="PROSITE" id="PS50850"/>
    </source>
</evidence>
<dbReference type="EMBL" id="RJKX01000015">
    <property type="protein sequence ID" value="ROP83985.1"/>
    <property type="molecule type" value="Genomic_DNA"/>
</dbReference>
<proteinExistence type="predicted"/>
<feature type="domain" description="Major facilitator superfamily (MFS) profile" evidence="8">
    <location>
        <begin position="6"/>
        <end position="381"/>
    </location>
</feature>
<dbReference type="AlphaFoldDB" id="A0A3N1L3K2"/>
<dbReference type="InterPro" id="IPR036259">
    <property type="entry name" value="MFS_trans_sf"/>
</dbReference>
<feature type="transmembrane region" description="Helical" evidence="7">
    <location>
        <begin position="72"/>
        <end position="91"/>
    </location>
</feature>
<dbReference type="InterPro" id="IPR020846">
    <property type="entry name" value="MFS_dom"/>
</dbReference>
<reference evidence="9 10" key="1">
    <citation type="submission" date="2018-11" db="EMBL/GenBank/DDBJ databases">
        <title>Genomic Encyclopedia of Type Strains, Phase IV (KMG-IV): sequencing the most valuable type-strain genomes for metagenomic binning, comparative biology and taxonomic classification.</title>
        <authorList>
            <person name="Goeker M."/>
        </authorList>
    </citation>
    <scope>NUCLEOTIDE SEQUENCE [LARGE SCALE GENOMIC DNA]</scope>
    <source>
        <strain evidence="9 10">DSM 5900</strain>
    </source>
</reference>
<comment type="caution">
    <text evidence="9">The sequence shown here is derived from an EMBL/GenBank/DDBJ whole genome shotgun (WGS) entry which is preliminary data.</text>
</comment>